<accession>A0A9Q9RC48</accession>
<sequence length="248" mass="27392">MSDEGPPPTPSKRLRAKALEEQGIEQGIEFDSALPCMRCFHAALTAASAIIATSQESPIDVPTFSCKSPYINSKKCISCEKNSCIRIPVMMNGNFLDIISIFKAIDKMLKEGAGRFRDAHKLGIVKALIKLGQRFEVLVNNHMGAHKLLLPATLAAPYKDAYNSKVIDLVARSSEKVLDKGKNGLLRLDINLPEMQLYNEACRFFLGELDHFLKEANISDESRQRIIGKLPLKKTEVPDLNLSLGPAV</sequence>
<comment type="caution">
    <text evidence="1">The sequence shown here is derived from an EMBL/GenBank/DDBJ whole genome shotgun (WGS) entry which is preliminary data.</text>
</comment>
<name>A0A9Q9RC48_FUSFU</name>
<protein>
    <submittedName>
        <fullName evidence="1">Uncharacterized protein</fullName>
    </submittedName>
</protein>
<evidence type="ECO:0000313" key="1">
    <source>
        <dbReference type="EMBL" id="VTT58659.1"/>
    </source>
</evidence>
<dbReference type="EMBL" id="CABFJX010000024">
    <property type="protein sequence ID" value="VTT58659.1"/>
    <property type="molecule type" value="Genomic_DNA"/>
</dbReference>
<dbReference type="Proteomes" id="UP000760494">
    <property type="component" value="Unassembled WGS sequence"/>
</dbReference>
<evidence type="ECO:0000313" key="2">
    <source>
        <dbReference type="Proteomes" id="UP000760494"/>
    </source>
</evidence>
<reference evidence="1" key="1">
    <citation type="submission" date="2019-05" db="EMBL/GenBank/DDBJ databases">
        <authorList>
            <person name="Piombo E."/>
        </authorList>
    </citation>
    <scope>NUCLEOTIDE SEQUENCE</scope>
    <source>
        <strain evidence="1">C2S</strain>
    </source>
</reference>
<organism evidence="1 2">
    <name type="scientific">Fusarium fujikuroi</name>
    <name type="common">Bakanae and foot rot disease fungus</name>
    <name type="synonym">Gibberella fujikuroi</name>
    <dbReference type="NCBI Taxonomy" id="5127"/>
    <lineage>
        <taxon>Eukaryota</taxon>
        <taxon>Fungi</taxon>
        <taxon>Dikarya</taxon>
        <taxon>Ascomycota</taxon>
        <taxon>Pezizomycotina</taxon>
        <taxon>Sordariomycetes</taxon>
        <taxon>Hypocreomycetidae</taxon>
        <taxon>Hypocreales</taxon>
        <taxon>Nectriaceae</taxon>
        <taxon>Fusarium</taxon>
        <taxon>Fusarium fujikuroi species complex</taxon>
    </lineage>
</organism>
<dbReference type="AlphaFoldDB" id="A0A9Q9RC48"/>
<gene>
    <name evidence="1" type="ORF">C2S_3596</name>
</gene>
<proteinExistence type="predicted"/>